<dbReference type="OrthoDB" id="5596991at2759"/>
<protein>
    <submittedName>
        <fullName evidence="2">ALDH-like protein</fullName>
    </submittedName>
</protein>
<dbReference type="InterPro" id="IPR015590">
    <property type="entry name" value="Aldehyde_DH_dom"/>
</dbReference>
<dbReference type="PANTHER" id="PTHR43111:SF1">
    <property type="entry name" value="ALDEHYDE DEHYDROGENASE B-RELATED"/>
    <property type="match status" value="1"/>
</dbReference>
<reference evidence="2" key="1">
    <citation type="journal article" date="2020" name="Stud. Mycol.">
        <title>101 Dothideomycetes genomes: a test case for predicting lifestyles and emergence of pathogens.</title>
        <authorList>
            <person name="Haridas S."/>
            <person name="Albert R."/>
            <person name="Binder M."/>
            <person name="Bloem J."/>
            <person name="Labutti K."/>
            <person name="Salamov A."/>
            <person name="Andreopoulos B."/>
            <person name="Baker S."/>
            <person name="Barry K."/>
            <person name="Bills G."/>
            <person name="Bluhm B."/>
            <person name="Cannon C."/>
            <person name="Castanera R."/>
            <person name="Culley D."/>
            <person name="Daum C."/>
            <person name="Ezra D."/>
            <person name="Gonzalez J."/>
            <person name="Henrissat B."/>
            <person name="Kuo A."/>
            <person name="Liang C."/>
            <person name="Lipzen A."/>
            <person name="Lutzoni F."/>
            <person name="Magnuson J."/>
            <person name="Mondo S."/>
            <person name="Nolan M."/>
            <person name="Ohm R."/>
            <person name="Pangilinan J."/>
            <person name="Park H.-J."/>
            <person name="Ramirez L."/>
            <person name="Alfaro M."/>
            <person name="Sun H."/>
            <person name="Tritt A."/>
            <person name="Yoshinaga Y."/>
            <person name="Zwiers L.-H."/>
            <person name="Turgeon B."/>
            <person name="Goodwin S."/>
            <person name="Spatafora J."/>
            <person name="Crous P."/>
            <person name="Grigoriev I."/>
        </authorList>
    </citation>
    <scope>NUCLEOTIDE SEQUENCE</scope>
    <source>
        <strain evidence="2">CBS 260.36</strain>
    </source>
</reference>
<dbReference type="Pfam" id="PF00171">
    <property type="entry name" value="Aldedh"/>
    <property type="match status" value="1"/>
</dbReference>
<dbReference type="EMBL" id="ML996085">
    <property type="protein sequence ID" value="KAF2152847.1"/>
    <property type="molecule type" value="Genomic_DNA"/>
</dbReference>
<proteinExistence type="predicted"/>
<evidence type="ECO:0000313" key="3">
    <source>
        <dbReference type="Proteomes" id="UP000799439"/>
    </source>
</evidence>
<dbReference type="InterPro" id="IPR016163">
    <property type="entry name" value="Ald_DH_C"/>
</dbReference>
<dbReference type="SUPFAM" id="SSF53720">
    <property type="entry name" value="ALDH-like"/>
    <property type="match status" value="1"/>
</dbReference>
<dbReference type="AlphaFoldDB" id="A0A9P4MH42"/>
<evidence type="ECO:0000313" key="2">
    <source>
        <dbReference type="EMBL" id="KAF2152847.1"/>
    </source>
</evidence>
<gene>
    <name evidence="2" type="ORF">K461DRAFT_208560</name>
</gene>
<dbReference type="InterPro" id="IPR016161">
    <property type="entry name" value="Ald_DH/histidinol_DH"/>
</dbReference>
<feature type="non-terminal residue" evidence="2">
    <location>
        <position position="1"/>
    </location>
</feature>
<evidence type="ECO:0000259" key="1">
    <source>
        <dbReference type="Pfam" id="PF00171"/>
    </source>
</evidence>
<feature type="domain" description="Aldehyde dehydrogenase" evidence="1">
    <location>
        <begin position="16"/>
        <end position="323"/>
    </location>
</feature>
<dbReference type="GO" id="GO:0016620">
    <property type="term" value="F:oxidoreductase activity, acting on the aldehyde or oxo group of donors, NAD or NADP as acceptor"/>
    <property type="evidence" value="ECO:0007669"/>
    <property type="project" value="InterPro"/>
</dbReference>
<feature type="non-terminal residue" evidence="2">
    <location>
        <position position="401"/>
    </location>
</feature>
<accession>A0A9P4MH42</accession>
<keyword evidence="3" id="KW-1185">Reference proteome</keyword>
<dbReference type="Gene3D" id="3.40.309.10">
    <property type="entry name" value="Aldehyde Dehydrogenase, Chain A, domain 2"/>
    <property type="match status" value="1"/>
</dbReference>
<dbReference type="PANTHER" id="PTHR43111">
    <property type="entry name" value="ALDEHYDE DEHYDROGENASE B-RELATED"/>
    <property type="match status" value="1"/>
</dbReference>
<dbReference type="InterPro" id="IPR016162">
    <property type="entry name" value="Ald_DH_N"/>
</dbReference>
<dbReference type="Gene3D" id="3.40.605.10">
    <property type="entry name" value="Aldehyde Dehydrogenase, Chain A, domain 1"/>
    <property type="match status" value="1"/>
</dbReference>
<sequence>LRAAVVDGRLRNTLYRLEQLQKLHKVLAQDADSIQTAIQNDSGCTAAEARIEYSLALNSLRSRHQELDADKALHDEYLVTNNHSAEHLRNGVGIVIIRAASHTQFFSIVAPLSGALAAGNCIILELERNTRTVPETLKKALEKALDKDIFAIVAEAVRDEKILASSVQVLQDIPGTTPRRDNQIVSLAAPTIAVVDRSADFEATAKALVAARFSFNGRSPFAPDLVLVNEFVKKDLVDALIRHRVTLVEPGDVQRSASSRSKSFLSAIQNNHDAHLVTSDTRGAIVDVGARSEALLHTKVAEPCLVIHSVKSLDDAIDFVNASKRISLAAAYYFGHASMAKYLCQFIDSQVSYVNHIPSELFVGPTFPIGQDIETGIRYPSKLFSIPSPAFAPPPPGSSDL</sequence>
<organism evidence="2 3">
    <name type="scientific">Myriangium duriaei CBS 260.36</name>
    <dbReference type="NCBI Taxonomy" id="1168546"/>
    <lineage>
        <taxon>Eukaryota</taxon>
        <taxon>Fungi</taxon>
        <taxon>Dikarya</taxon>
        <taxon>Ascomycota</taxon>
        <taxon>Pezizomycotina</taxon>
        <taxon>Dothideomycetes</taxon>
        <taxon>Dothideomycetidae</taxon>
        <taxon>Myriangiales</taxon>
        <taxon>Myriangiaceae</taxon>
        <taxon>Myriangium</taxon>
    </lineage>
</organism>
<name>A0A9P4MH42_9PEZI</name>
<dbReference type="Proteomes" id="UP000799439">
    <property type="component" value="Unassembled WGS sequence"/>
</dbReference>
<comment type="caution">
    <text evidence="2">The sequence shown here is derived from an EMBL/GenBank/DDBJ whole genome shotgun (WGS) entry which is preliminary data.</text>
</comment>